<sequence length="230" mass="25525">MWIADGDWSLQAKASRRAALMQFYRYLVRTGMMQNNPVETVPGIRRPRPIAKQPAPEEAVMQGLVSADTEARLMVQLCSQVGLRREEISKVAASDIVAYGDGYALCVHGKGGKDRIVPISALLARDIQAKANGGWLFPGKGERCWLFPGKYKGHCCVDHVYRVIKRATGWATHSFRRRFGRISYEVSGNNPRAFQELLGHDSPATTQSSILVPSADLREITEKSPITIIT</sequence>
<dbReference type="eggNOG" id="COG4974">
    <property type="taxonomic scope" value="Bacteria"/>
</dbReference>
<dbReference type="AlphaFoldDB" id="A0A086BNN9"/>
<dbReference type="STRING" id="1341695.BBOMB_1412"/>
<evidence type="ECO:0000313" key="6">
    <source>
        <dbReference type="Proteomes" id="UP000028730"/>
    </source>
</evidence>
<evidence type="ECO:0000313" key="5">
    <source>
        <dbReference type="EMBL" id="KFF30553.1"/>
    </source>
</evidence>
<comment type="caution">
    <text evidence="5">The sequence shown here is derived from an EMBL/GenBank/DDBJ whole genome shotgun (WGS) entry which is preliminary data.</text>
</comment>
<dbReference type="GO" id="GO:0015074">
    <property type="term" value="P:DNA integration"/>
    <property type="evidence" value="ECO:0007669"/>
    <property type="project" value="InterPro"/>
</dbReference>
<dbReference type="CDD" id="cd00397">
    <property type="entry name" value="DNA_BRE_C"/>
    <property type="match status" value="1"/>
</dbReference>
<keyword evidence="6" id="KW-1185">Reference proteome</keyword>
<reference evidence="5 6" key="1">
    <citation type="journal article" date="2014" name="Appl. Environ. Microbiol.">
        <title>Genomic encyclopedia of type strains of the genus Bifidobacterium.</title>
        <authorList>
            <person name="Milani C."/>
            <person name="Lugli G.A."/>
            <person name="Duranti S."/>
            <person name="Turroni F."/>
            <person name="Bottacini F."/>
            <person name="Mangifesta M."/>
            <person name="Sanchez B."/>
            <person name="Viappiani A."/>
            <person name="Mancabelli L."/>
            <person name="Taminiau B."/>
            <person name="Delcenserie V."/>
            <person name="Barrangou R."/>
            <person name="Margolles A."/>
            <person name="van Sinderen D."/>
            <person name="Ventura M."/>
        </authorList>
    </citation>
    <scope>NUCLEOTIDE SEQUENCE [LARGE SCALE GENOMIC DNA]</scope>
    <source>
        <strain evidence="5 6">DSM 19703</strain>
    </source>
</reference>
<dbReference type="PANTHER" id="PTHR30349:SF41">
    <property type="entry name" value="INTEGRASE_RECOMBINASE PROTEIN MJ0367-RELATED"/>
    <property type="match status" value="1"/>
</dbReference>
<accession>A0A086BNN9</accession>
<gene>
    <name evidence="5" type="ORF">BBOMB_1412</name>
</gene>
<dbReference type="InterPro" id="IPR002104">
    <property type="entry name" value="Integrase_catalytic"/>
</dbReference>
<dbReference type="Gene3D" id="1.10.443.10">
    <property type="entry name" value="Intergrase catalytic core"/>
    <property type="match status" value="1"/>
</dbReference>
<dbReference type="Proteomes" id="UP000028730">
    <property type="component" value="Unassembled WGS sequence"/>
</dbReference>
<dbReference type="EMBL" id="ATLK01000002">
    <property type="protein sequence ID" value="KFF30553.1"/>
    <property type="molecule type" value="Genomic_DNA"/>
</dbReference>
<dbReference type="GO" id="GO:0006310">
    <property type="term" value="P:DNA recombination"/>
    <property type="evidence" value="ECO:0007669"/>
    <property type="project" value="UniProtKB-KW"/>
</dbReference>
<proteinExistence type="inferred from homology"/>
<evidence type="ECO:0000256" key="1">
    <source>
        <dbReference type="ARBA" id="ARBA00008857"/>
    </source>
</evidence>
<organism evidence="5 6">
    <name type="scientific">Bifidobacterium bombi DSM 19703</name>
    <dbReference type="NCBI Taxonomy" id="1341695"/>
    <lineage>
        <taxon>Bacteria</taxon>
        <taxon>Bacillati</taxon>
        <taxon>Actinomycetota</taxon>
        <taxon>Actinomycetes</taxon>
        <taxon>Bifidobacteriales</taxon>
        <taxon>Bifidobacteriaceae</taxon>
        <taxon>Bifidobacterium</taxon>
    </lineage>
</organism>
<evidence type="ECO:0000256" key="2">
    <source>
        <dbReference type="ARBA" id="ARBA00023125"/>
    </source>
</evidence>
<protein>
    <submittedName>
        <fullName evidence="5">Phage family integrase/recombinase protein</fullName>
    </submittedName>
</protein>
<dbReference type="InterPro" id="IPR050090">
    <property type="entry name" value="Tyrosine_recombinase_XerCD"/>
</dbReference>
<name>A0A086BNN9_9BIFI</name>
<dbReference type="PANTHER" id="PTHR30349">
    <property type="entry name" value="PHAGE INTEGRASE-RELATED"/>
    <property type="match status" value="1"/>
</dbReference>
<dbReference type="GO" id="GO:0003677">
    <property type="term" value="F:DNA binding"/>
    <property type="evidence" value="ECO:0007669"/>
    <property type="project" value="UniProtKB-KW"/>
</dbReference>
<feature type="domain" description="Tyr recombinase" evidence="4">
    <location>
        <begin position="45"/>
        <end position="222"/>
    </location>
</feature>
<dbReference type="RefSeq" id="WP_238549940.1">
    <property type="nucleotide sequence ID" value="NZ_ATLK01000002.1"/>
</dbReference>
<dbReference type="Pfam" id="PF00589">
    <property type="entry name" value="Phage_integrase"/>
    <property type="match status" value="1"/>
</dbReference>
<evidence type="ECO:0000256" key="3">
    <source>
        <dbReference type="ARBA" id="ARBA00023172"/>
    </source>
</evidence>
<dbReference type="InterPro" id="IPR013762">
    <property type="entry name" value="Integrase-like_cat_sf"/>
</dbReference>
<evidence type="ECO:0000259" key="4">
    <source>
        <dbReference type="PROSITE" id="PS51898"/>
    </source>
</evidence>
<keyword evidence="3" id="KW-0233">DNA recombination</keyword>
<dbReference type="PROSITE" id="PS51898">
    <property type="entry name" value="TYR_RECOMBINASE"/>
    <property type="match status" value="1"/>
</dbReference>
<comment type="similarity">
    <text evidence="1">Belongs to the 'phage' integrase family.</text>
</comment>
<dbReference type="InterPro" id="IPR011010">
    <property type="entry name" value="DNA_brk_join_enz"/>
</dbReference>
<dbReference type="SUPFAM" id="SSF56349">
    <property type="entry name" value="DNA breaking-rejoining enzymes"/>
    <property type="match status" value="1"/>
</dbReference>
<keyword evidence="2" id="KW-0238">DNA-binding</keyword>